<dbReference type="EMBL" id="KV749920">
    <property type="protein sequence ID" value="OCL07192.1"/>
    <property type="molecule type" value="Genomic_DNA"/>
</dbReference>
<keyword evidence="2" id="KW-1133">Transmembrane helix</keyword>
<dbReference type="AlphaFoldDB" id="A0A8E2EYE2"/>
<organism evidence="3 4">
    <name type="scientific">Glonium stellatum</name>
    <dbReference type="NCBI Taxonomy" id="574774"/>
    <lineage>
        <taxon>Eukaryota</taxon>
        <taxon>Fungi</taxon>
        <taxon>Dikarya</taxon>
        <taxon>Ascomycota</taxon>
        <taxon>Pezizomycotina</taxon>
        <taxon>Dothideomycetes</taxon>
        <taxon>Pleosporomycetidae</taxon>
        <taxon>Gloniales</taxon>
        <taxon>Gloniaceae</taxon>
        <taxon>Glonium</taxon>
    </lineage>
</organism>
<evidence type="ECO:0000256" key="2">
    <source>
        <dbReference type="SAM" id="Phobius"/>
    </source>
</evidence>
<evidence type="ECO:0000313" key="4">
    <source>
        <dbReference type="Proteomes" id="UP000250140"/>
    </source>
</evidence>
<proteinExistence type="predicted"/>
<evidence type="ECO:0000256" key="1">
    <source>
        <dbReference type="SAM" id="MobiDB-lite"/>
    </source>
</evidence>
<dbReference type="Proteomes" id="UP000250140">
    <property type="component" value="Unassembled WGS sequence"/>
</dbReference>
<reference evidence="3 4" key="1">
    <citation type="journal article" date="2016" name="Nat. Commun.">
        <title>Ectomycorrhizal ecology is imprinted in the genome of the dominant symbiotic fungus Cenococcum geophilum.</title>
        <authorList>
            <consortium name="DOE Joint Genome Institute"/>
            <person name="Peter M."/>
            <person name="Kohler A."/>
            <person name="Ohm R.A."/>
            <person name="Kuo A."/>
            <person name="Krutzmann J."/>
            <person name="Morin E."/>
            <person name="Arend M."/>
            <person name="Barry K.W."/>
            <person name="Binder M."/>
            <person name="Choi C."/>
            <person name="Clum A."/>
            <person name="Copeland A."/>
            <person name="Grisel N."/>
            <person name="Haridas S."/>
            <person name="Kipfer T."/>
            <person name="LaButti K."/>
            <person name="Lindquist E."/>
            <person name="Lipzen A."/>
            <person name="Maire R."/>
            <person name="Meier B."/>
            <person name="Mihaltcheva S."/>
            <person name="Molinier V."/>
            <person name="Murat C."/>
            <person name="Poggeler S."/>
            <person name="Quandt C.A."/>
            <person name="Sperisen C."/>
            <person name="Tritt A."/>
            <person name="Tisserant E."/>
            <person name="Crous P.W."/>
            <person name="Henrissat B."/>
            <person name="Nehls U."/>
            <person name="Egli S."/>
            <person name="Spatafora J.W."/>
            <person name="Grigoriev I.V."/>
            <person name="Martin F.M."/>
        </authorList>
    </citation>
    <scope>NUCLEOTIDE SEQUENCE [LARGE SCALE GENOMIC DNA]</scope>
    <source>
        <strain evidence="3 4">CBS 207.34</strain>
    </source>
</reference>
<dbReference type="OrthoDB" id="5388417at2759"/>
<evidence type="ECO:0000313" key="3">
    <source>
        <dbReference type="EMBL" id="OCL07192.1"/>
    </source>
</evidence>
<sequence length="177" mass="19821">MQLLVIRNDSAESLNPTMVSLLIALLVVVIVGLLLIGALFFVRSIRKGRKEAELPLYNEKRQSKSSNHRRLTISASSRGKGSESIYVFQEKQNLIANSCSPPPSPIPEIRITFPEEVDESGKRQSGRVVIVRVGEHSVGLEPLQEDLPPYQKDASDRFQSLDLDRIGGLKEKDQRWS</sequence>
<name>A0A8E2EYE2_9PEZI</name>
<keyword evidence="2" id="KW-0812">Transmembrane</keyword>
<keyword evidence="4" id="KW-1185">Reference proteome</keyword>
<feature type="transmembrane region" description="Helical" evidence="2">
    <location>
        <begin position="20"/>
        <end position="42"/>
    </location>
</feature>
<feature type="region of interest" description="Disordered" evidence="1">
    <location>
        <begin position="60"/>
        <end position="82"/>
    </location>
</feature>
<protein>
    <submittedName>
        <fullName evidence="3">Uncharacterized protein</fullName>
    </submittedName>
</protein>
<accession>A0A8E2EYE2</accession>
<keyword evidence="2" id="KW-0472">Membrane</keyword>
<gene>
    <name evidence="3" type="ORF">AOQ84DRAFT_295531</name>
</gene>